<reference evidence="1 2" key="1">
    <citation type="submission" date="2022-09" db="EMBL/GenBank/DDBJ databases">
        <authorList>
            <person name="Palmer J.M."/>
        </authorList>
    </citation>
    <scope>NUCLEOTIDE SEQUENCE [LARGE SCALE GENOMIC DNA]</scope>
    <source>
        <strain evidence="1 2">DSM 7382</strain>
    </source>
</reference>
<keyword evidence="2" id="KW-1185">Reference proteome</keyword>
<dbReference type="EMBL" id="JASBNA010000102">
    <property type="protein sequence ID" value="KAK7676837.1"/>
    <property type="molecule type" value="Genomic_DNA"/>
</dbReference>
<proteinExistence type="predicted"/>
<evidence type="ECO:0000313" key="1">
    <source>
        <dbReference type="EMBL" id="KAK7676837.1"/>
    </source>
</evidence>
<gene>
    <name evidence="1" type="ORF">QCA50_020173</name>
</gene>
<accession>A0AAW0FAT3</accession>
<comment type="caution">
    <text evidence="1">The sequence shown here is derived from an EMBL/GenBank/DDBJ whole genome shotgun (WGS) entry which is preliminary data.</text>
</comment>
<dbReference type="AlphaFoldDB" id="A0AAW0FAT3"/>
<sequence>MTPTKADFESALRTVNDPEIKDEINNYMLSPVCIALCPRLAFPDLFPAIHHHRTRYVSAEYRSRFRAVPGNISSPDIWSDISMSAQMSETAFSETLNNITVQDSAYEQYHMVRTGTARVIHYIPDPNMSCGYADMRDHINYQRETISTEELKIIAKADRHFHVLALIEDGAKVIIDQWVRVFRSFQQIRHPFTVYVVVSDVMRYADNFRASLNLR</sequence>
<dbReference type="Proteomes" id="UP001385951">
    <property type="component" value="Unassembled WGS sequence"/>
</dbReference>
<protein>
    <submittedName>
        <fullName evidence="1">Uncharacterized protein</fullName>
    </submittedName>
</protein>
<name>A0AAW0FAT3_9APHY</name>
<evidence type="ECO:0000313" key="2">
    <source>
        <dbReference type="Proteomes" id="UP001385951"/>
    </source>
</evidence>
<organism evidence="1 2">
    <name type="scientific">Cerrena zonata</name>
    <dbReference type="NCBI Taxonomy" id="2478898"/>
    <lineage>
        <taxon>Eukaryota</taxon>
        <taxon>Fungi</taxon>
        <taxon>Dikarya</taxon>
        <taxon>Basidiomycota</taxon>
        <taxon>Agaricomycotina</taxon>
        <taxon>Agaricomycetes</taxon>
        <taxon>Polyporales</taxon>
        <taxon>Cerrenaceae</taxon>
        <taxon>Cerrena</taxon>
    </lineage>
</organism>